<protein>
    <submittedName>
        <fullName evidence="1">Uncharacterized protein</fullName>
    </submittedName>
</protein>
<organism evidence="1 2">
    <name type="scientific">Armillaria gallica</name>
    <name type="common">Bulbous honey fungus</name>
    <name type="synonym">Armillaria bulbosa</name>
    <dbReference type="NCBI Taxonomy" id="47427"/>
    <lineage>
        <taxon>Eukaryota</taxon>
        <taxon>Fungi</taxon>
        <taxon>Dikarya</taxon>
        <taxon>Basidiomycota</taxon>
        <taxon>Agaricomycotina</taxon>
        <taxon>Agaricomycetes</taxon>
        <taxon>Agaricomycetidae</taxon>
        <taxon>Agaricales</taxon>
        <taxon>Marasmiineae</taxon>
        <taxon>Physalacriaceae</taxon>
        <taxon>Armillaria</taxon>
    </lineage>
</organism>
<dbReference type="InParanoid" id="A0A2H3D9V6"/>
<sequence>WSWWNGMQPAWRDKSAGGKMEQGMYGQDWSPLNVRGSNSWMGVTATLLWWG</sequence>
<name>A0A2H3D9V6_ARMGA</name>
<accession>A0A2H3D9V6</accession>
<evidence type="ECO:0000313" key="2">
    <source>
        <dbReference type="Proteomes" id="UP000217790"/>
    </source>
</evidence>
<dbReference type="OrthoDB" id="3250313at2759"/>
<keyword evidence="2" id="KW-1185">Reference proteome</keyword>
<proteinExistence type="predicted"/>
<feature type="non-terminal residue" evidence="1">
    <location>
        <position position="1"/>
    </location>
</feature>
<dbReference type="AlphaFoldDB" id="A0A2H3D9V6"/>
<dbReference type="Proteomes" id="UP000217790">
    <property type="component" value="Unassembled WGS sequence"/>
</dbReference>
<reference evidence="2" key="1">
    <citation type="journal article" date="2017" name="Nat. Ecol. Evol.">
        <title>Genome expansion and lineage-specific genetic innovations in the forest pathogenic fungi Armillaria.</title>
        <authorList>
            <person name="Sipos G."/>
            <person name="Prasanna A.N."/>
            <person name="Walter M.C."/>
            <person name="O'Connor E."/>
            <person name="Balint B."/>
            <person name="Krizsan K."/>
            <person name="Kiss B."/>
            <person name="Hess J."/>
            <person name="Varga T."/>
            <person name="Slot J."/>
            <person name="Riley R."/>
            <person name="Boka B."/>
            <person name="Rigling D."/>
            <person name="Barry K."/>
            <person name="Lee J."/>
            <person name="Mihaltcheva S."/>
            <person name="LaButti K."/>
            <person name="Lipzen A."/>
            <person name="Waldron R."/>
            <person name="Moloney N.M."/>
            <person name="Sperisen C."/>
            <person name="Kredics L."/>
            <person name="Vagvoelgyi C."/>
            <person name="Patrignani A."/>
            <person name="Fitzpatrick D."/>
            <person name="Nagy I."/>
            <person name="Doyle S."/>
            <person name="Anderson J.B."/>
            <person name="Grigoriev I.V."/>
            <person name="Gueldener U."/>
            <person name="Muensterkoetter M."/>
            <person name="Nagy L.G."/>
        </authorList>
    </citation>
    <scope>NUCLEOTIDE SEQUENCE [LARGE SCALE GENOMIC DNA]</scope>
    <source>
        <strain evidence="2">Ar21-2</strain>
    </source>
</reference>
<dbReference type="EMBL" id="KZ293663">
    <property type="protein sequence ID" value="PBK90890.1"/>
    <property type="molecule type" value="Genomic_DNA"/>
</dbReference>
<feature type="non-terminal residue" evidence="1">
    <location>
        <position position="51"/>
    </location>
</feature>
<gene>
    <name evidence="1" type="ORF">ARMGADRAFT_900154</name>
</gene>
<evidence type="ECO:0000313" key="1">
    <source>
        <dbReference type="EMBL" id="PBK90890.1"/>
    </source>
</evidence>